<accession>A0A0E9UN71</accession>
<name>A0A0E9UN71_ANGAN</name>
<protein>
    <submittedName>
        <fullName evidence="1">Uncharacterized protein</fullName>
    </submittedName>
</protein>
<reference evidence="1" key="1">
    <citation type="submission" date="2014-11" db="EMBL/GenBank/DDBJ databases">
        <authorList>
            <person name="Amaro Gonzalez C."/>
        </authorList>
    </citation>
    <scope>NUCLEOTIDE SEQUENCE</scope>
</reference>
<evidence type="ECO:0000313" key="1">
    <source>
        <dbReference type="EMBL" id="JAH66398.1"/>
    </source>
</evidence>
<dbReference type="AlphaFoldDB" id="A0A0E9UN71"/>
<dbReference type="EMBL" id="GBXM01042179">
    <property type="protein sequence ID" value="JAH66398.1"/>
    <property type="molecule type" value="Transcribed_RNA"/>
</dbReference>
<organism evidence="1">
    <name type="scientific">Anguilla anguilla</name>
    <name type="common">European freshwater eel</name>
    <name type="synonym">Muraena anguilla</name>
    <dbReference type="NCBI Taxonomy" id="7936"/>
    <lineage>
        <taxon>Eukaryota</taxon>
        <taxon>Metazoa</taxon>
        <taxon>Chordata</taxon>
        <taxon>Craniata</taxon>
        <taxon>Vertebrata</taxon>
        <taxon>Euteleostomi</taxon>
        <taxon>Actinopterygii</taxon>
        <taxon>Neopterygii</taxon>
        <taxon>Teleostei</taxon>
        <taxon>Anguilliformes</taxon>
        <taxon>Anguillidae</taxon>
        <taxon>Anguilla</taxon>
    </lineage>
</organism>
<sequence length="57" mass="6421">MTQTGMHPVKGSIVECFSWTDLEATLSSPTDFTNSAAWFYHCTVKLGVPLRWKQTSK</sequence>
<reference evidence="1" key="2">
    <citation type="journal article" date="2015" name="Fish Shellfish Immunol.">
        <title>Early steps in the European eel (Anguilla anguilla)-Vibrio vulnificus interaction in the gills: Role of the RtxA13 toxin.</title>
        <authorList>
            <person name="Callol A."/>
            <person name="Pajuelo D."/>
            <person name="Ebbesson L."/>
            <person name="Teles M."/>
            <person name="MacKenzie S."/>
            <person name="Amaro C."/>
        </authorList>
    </citation>
    <scope>NUCLEOTIDE SEQUENCE</scope>
</reference>
<proteinExistence type="predicted"/>